<dbReference type="InterPro" id="IPR014314">
    <property type="entry name" value="Succ_DH_cytb556"/>
</dbReference>
<dbReference type="InterPro" id="IPR034804">
    <property type="entry name" value="SQR/QFR_C/D"/>
</dbReference>
<keyword evidence="8 9" id="KW-0472">Membrane</keyword>
<evidence type="ECO:0000256" key="6">
    <source>
        <dbReference type="ARBA" id="ARBA00022989"/>
    </source>
</evidence>
<dbReference type="GO" id="GO:0009055">
    <property type="term" value="F:electron transfer activity"/>
    <property type="evidence" value="ECO:0007669"/>
    <property type="project" value="InterPro"/>
</dbReference>
<dbReference type="Pfam" id="PF01127">
    <property type="entry name" value="Sdh_cyt"/>
    <property type="match status" value="1"/>
</dbReference>
<name>A0AAV0GCX1_9ASTE</name>
<dbReference type="EMBL" id="CAMAPF010001084">
    <property type="protein sequence ID" value="CAH9145759.1"/>
    <property type="molecule type" value="Genomic_DNA"/>
</dbReference>
<dbReference type="Gene3D" id="1.20.1300.10">
    <property type="entry name" value="Fumarate reductase/succinate dehydrogenase, transmembrane subunit"/>
    <property type="match status" value="1"/>
</dbReference>
<feature type="transmembrane region" description="Helical" evidence="9">
    <location>
        <begin position="169"/>
        <end position="190"/>
    </location>
</feature>
<evidence type="ECO:0000256" key="2">
    <source>
        <dbReference type="ARBA" id="ARBA00011313"/>
    </source>
</evidence>
<feature type="transmembrane region" description="Helical" evidence="9">
    <location>
        <begin position="202"/>
        <end position="224"/>
    </location>
</feature>
<keyword evidence="5" id="KW-0479">Metal-binding</keyword>
<evidence type="ECO:0000256" key="8">
    <source>
        <dbReference type="ARBA" id="ARBA00023136"/>
    </source>
</evidence>
<evidence type="ECO:0000256" key="5">
    <source>
        <dbReference type="ARBA" id="ARBA00022723"/>
    </source>
</evidence>
<dbReference type="InterPro" id="IPR000701">
    <property type="entry name" value="SuccDH_FuR_B_TM-su"/>
</dbReference>
<keyword evidence="6 9" id="KW-1133">Transmembrane helix</keyword>
<comment type="subunit">
    <text evidence="2">Component of complex II composed of eight subunits in plants: four classical SDH subunits SDH1, SDH2, SDH3 and SDH4 (a flavoprotein (FP), an iron-sulfur protein (IP), and a cytochrome b composed of a large and a small subunit.), as well as four subunits unknown in mitochondria from bacteria and heterotrophic eukaryotes.</text>
</comment>
<evidence type="ECO:0008006" key="12">
    <source>
        <dbReference type="Google" id="ProtNLM"/>
    </source>
</evidence>
<proteinExistence type="predicted"/>
<dbReference type="NCBIfam" id="TIGR02970">
    <property type="entry name" value="succ_dehyd_cytB"/>
    <property type="match status" value="1"/>
</dbReference>
<protein>
    <recommendedName>
        <fullName evidence="12">Succinate dehydrogenase subunit 3</fullName>
    </recommendedName>
</protein>
<organism evidence="10 11">
    <name type="scientific">Cuscuta epithymum</name>
    <dbReference type="NCBI Taxonomy" id="186058"/>
    <lineage>
        <taxon>Eukaryota</taxon>
        <taxon>Viridiplantae</taxon>
        <taxon>Streptophyta</taxon>
        <taxon>Embryophyta</taxon>
        <taxon>Tracheophyta</taxon>
        <taxon>Spermatophyta</taxon>
        <taxon>Magnoliopsida</taxon>
        <taxon>eudicotyledons</taxon>
        <taxon>Gunneridae</taxon>
        <taxon>Pentapetalae</taxon>
        <taxon>asterids</taxon>
        <taxon>lamiids</taxon>
        <taxon>Solanales</taxon>
        <taxon>Convolvulaceae</taxon>
        <taxon>Cuscuteae</taxon>
        <taxon>Cuscuta</taxon>
        <taxon>Cuscuta subgen. Cuscuta</taxon>
    </lineage>
</organism>
<feature type="transmembrane region" description="Helical" evidence="9">
    <location>
        <begin position="6"/>
        <end position="27"/>
    </location>
</feature>
<evidence type="ECO:0000256" key="7">
    <source>
        <dbReference type="ARBA" id="ARBA00023004"/>
    </source>
</evidence>
<evidence type="ECO:0000256" key="9">
    <source>
        <dbReference type="SAM" id="Phobius"/>
    </source>
</evidence>
<accession>A0AAV0GCX1</accession>
<dbReference type="AlphaFoldDB" id="A0AAV0GCX1"/>
<evidence type="ECO:0000313" key="10">
    <source>
        <dbReference type="EMBL" id="CAH9145759.1"/>
    </source>
</evidence>
<keyword evidence="7" id="KW-0408">Iron</keyword>
<keyword evidence="11" id="KW-1185">Reference proteome</keyword>
<evidence type="ECO:0000313" key="11">
    <source>
        <dbReference type="Proteomes" id="UP001152523"/>
    </source>
</evidence>
<evidence type="ECO:0000256" key="3">
    <source>
        <dbReference type="ARBA" id="ARBA00022617"/>
    </source>
</evidence>
<dbReference type="CDD" id="cd03499">
    <property type="entry name" value="SQR_TypeC_SdhC"/>
    <property type="match status" value="1"/>
</dbReference>
<dbReference type="PANTHER" id="PTHR10978">
    <property type="entry name" value="SUCCINATE DEHYDROGENASE CYTOCHROME B560 SUBUNIT"/>
    <property type="match status" value="1"/>
</dbReference>
<gene>
    <name evidence="10" type="ORF">CEPIT_LOCUS42463</name>
</gene>
<comment type="subcellular location">
    <subcellularLocation>
        <location evidence="1">Mitochondrion inner membrane</location>
        <topology evidence="1">Single-pass membrane protein</topology>
    </subcellularLocation>
</comment>
<dbReference type="GO" id="GO:0005743">
    <property type="term" value="C:mitochondrial inner membrane"/>
    <property type="evidence" value="ECO:0007669"/>
    <property type="project" value="UniProtKB-SubCell"/>
</dbReference>
<keyword evidence="3" id="KW-0349">Heme</keyword>
<evidence type="ECO:0000256" key="1">
    <source>
        <dbReference type="ARBA" id="ARBA00004434"/>
    </source>
</evidence>
<dbReference type="PANTHER" id="PTHR10978:SF5">
    <property type="entry name" value="SUCCINATE DEHYDROGENASE CYTOCHROME B560 SUBUNIT, MITOCHONDRIAL"/>
    <property type="match status" value="1"/>
</dbReference>
<reference evidence="10" key="1">
    <citation type="submission" date="2022-07" db="EMBL/GenBank/DDBJ databases">
        <authorList>
            <person name="Macas J."/>
            <person name="Novak P."/>
            <person name="Neumann P."/>
        </authorList>
    </citation>
    <scope>NUCLEOTIDE SEQUENCE</scope>
</reference>
<evidence type="ECO:0000256" key="4">
    <source>
        <dbReference type="ARBA" id="ARBA00022692"/>
    </source>
</evidence>
<keyword evidence="4 9" id="KW-0812">Transmembrane</keyword>
<sequence>MNVYMCAHVLNARLVPCFFIFVSLNFLEQSLGKSLRAIQPGLLSPKACSSVADEFTAKINTSRAFSFTGSRWAGVASQFSSNSATNDSSGIYCGNVDADIDYKVNPSVVASYRKGLFVGLPTKHIEFHRAFSTIADRPANISDDGKKVLRPLSPHLAVYKPQTSSTSSILHRISGAYLAAVVFGFHVIYLKVGSVCLSYNNFYQLLFYSSTLSQLALAIAPVAISYHVVNGVRHLVADFSGYLFPKIGRKKLKGL</sequence>
<dbReference type="GO" id="GO:0006099">
    <property type="term" value="P:tricarboxylic acid cycle"/>
    <property type="evidence" value="ECO:0007669"/>
    <property type="project" value="InterPro"/>
</dbReference>
<comment type="caution">
    <text evidence="10">The sequence shown here is derived from an EMBL/GenBank/DDBJ whole genome shotgun (WGS) entry which is preliminary data.</text>
</comment>
<dbReference type="GO" id="GO:0006121">
    <property type="term" value="P:mitochondrial electron transport, succinate to ubiquinone"/>
    <property type="evidence" value="ECO:0007669"/>
    <property type="project" value="TreeGrafter"/>
</dbReference>
<dbReference type="GO" id="GO:0046872">
    <property type="term" value="F:metal ion binding"/>
    <property type="evidence" value="ECO:0007669"/>
    <property type="project" value="UniProtKB-KW"/>
</dbReference>
<dbReference type="SUPFAM" id="SSF81343">
    <property type="entry name" value="Fumarate reductase respiratory complex transmembrane subunits"/>
    <property type="match status" value="1"/>
</dbReference>
<dbReference type="Proteomes" id="UP001152523">
    <property type="component" value="Unassembled WGS sequence"/>
</dbReference>
<dbReference type="GO" id="GO:0045273">
    <property type="term" value="C:respiratory chain complex II (succinate dehydrogenase)"/>
    <property type="evidence" value="ECO:0007669"/>
    <property type="project" value="UniProtKB-ARBA"/>
</dbReference>